<evidence type="ECO:0000313" key="2">
    <source>
        <dbReference type="Proteomes" id="UP001164539"/>
    </source>
</evidence>
<dbReference type="EMBL" id="CM051396">
    <property type="protein sequence ID" value="KAJ4723295.1"/>
    <property type="molecule type" value="Genomic_DNA"/>
</dbReference>
<organism evidence="1 2">
    <name type="scientific">Melia azedarach</name>
    <name type="common">Chinaberry tree</name>
    <dbReference type="NCBI Taxonomy" id="155640"/>
    <lineage>
        <taxon>Eukaryota</taxon>
        <taxon>Viridiplantae</taxon>
        <taxon>Streptophyta</taxon>
        <taxon>Embryophyta</taxon>
        <taxon>Tracheophyta</taxon>
        <taxon>Spermatophyta</taxon>
        <taxon>Magnoliopsida</taxon>
        <taxon>eudicotyledons</taxon>
        <taxon>Gunneridae</taxon>
        <taxon>Pentapetalae</taxon>
        <taxon>rosids</taxon>
        <taxon>malvids</taxon>
        <taxon>Sapindales</taxon>
        <taxon>Meliaceae</taxon>
        <taxon>Melia</taxon>
    </lineage>
</organism>
<reference evidence="1 2" key="1">
    <citation type="journal article" date="2023" name="Science">
        <title>Complex scaffold remodeling in plant triterpene biosynthesis.</title>
        <authorList>
            <person name="De La Pena R."/>
            <person name="Hodgson H."/>
            <person name="Liu J.C."/>
            <person name="Stephenson M.J."/>
            <person name="Martin A.C."/>
            <person name="Owen C."/>
            <person name="Harkess A."/>
            <person name="Leebens-Mack J."/>
            <person name="Jimenez L.E."/>
            <person name="Osbourn A."/>
            <person name="Sattely E.S."/>
        </authorList>
    </citation>
    <scope>NUCLEOTIDE SEQUENCE [LARGE SCALE GENOMIC DNA]</scope>
    <source>
        <strain evidence="2">cv. JPN11</strain>
        <tissue evidence="1">Leaf</tissue>
    </source>
</reference>
<accession>A0ACC1YHK3</accession>
<comment type="caution">
    <text evidence="1">The sequence shown here is derived from an EMBL/GenBank/DDBJ whole genome shotgun (WGS) entry which is preliminary data.</text>
</comment>
<proteinExistence type="predicted"/>
<name>A0ACC1YHK3_MELAZ</name>
<dbReference type="Proteomes" id="UP001164539">
    <property type="component" value="Chromosome 3"/>
</dbReference>
<keyword evidence="2" id="KW-1185">Reference proteome</keyword>
<evidence type="ECO:0000313" key="1">
    <source>
        <dbReference type="EMBL" id="KAJ4723295.1"/>
    </source>
</evidence>
<sequence length="139" mass="15391">MGLQSEIEASDISSEFPSSPENKLTMTLASFSFSMALAQLSFPQQYMNGKPVPPSLFKQHPSMFEALVIFNMLSFTSSFSLLLIRNKPEFATLRKCYFLISTVSSALVTSLMTVALILASFNKVSSQINLWLNQFGAQS</sequence>
<protein>
    <submittedName>
        <fullName evidence="1">Uncharacterized protein</fullName>
    </submittedName>
</protein>
<gene>
    <name evidence="1" type="ORF">OWV82_006681</name>
</gene>